<keyword evidence="4" id="KW-1185">Reference proteome</keyword>
<evidence type="ECO:0000313" key="3">
    <source>
        <dbReference type="EMBL" id="CAL6093001.1"/>
    </source>
</evidence>
<feature type="transmembrane region" description="Helical" evidence="1">
    <location>
        <begin position="12"/>
        <end position="33"/>
    </location>
</feature>
<feature type="transmembrane region" description="Helical" evidence="1">
    <location>
        <begin position="132"/>
        <end position="153"/>
    </location>
</feature>
<dbReference type="AlphaFoldDB" id="A0AA86N884"/>
<evidence type="ECO:0000313" key="2">
    <source>
        <dbReference type="EMBL" id="CAI9914872.1"/>
    </source>
</evidence>
<reference evidence="3 4" key="2">
    <citation type="submission" date="2024-07" db="EMBL/GenBank/DDBJ databases">
        <authorList>
            <person name="Akdeniz Z."/>
        </authorList>
    </citation>
    <scope>NUCLEOTIDE SEQUENCE [LARGE SCALE GENOMIC DNA]</scope>
</reference>
<feature type="transmembrane region" description="Helical" evidence="1">
    <location>
        <begin position="165"/>
        <end position="187"/>
    </location>
</feature>
<dbReference type="Proteomes" id="UP001642409">
    <property type="component" value="Unassembled WGS sequence"/>
</dbReference>
<dbReference type="EMBL" id="CAXDID020000451">
    <property type="protein sequence ID" value="CAL6093001.1"/>
    <property type="molecule type" value="Genomic_DNA"/>
</dbReference>
<accession>A0AA86N884</accession>
<name>A0AA86N884_9EUKA</name>
<gene>
    <name evidence="2" type="ORF">HINF_LOCUS2517</name>
    <name evidence="3" type="ORF">HINF_LOCUS66623</name>
</gene>
<sequence length="476" mass="54992">MTVVDTVNTILSFITDCFIITEVSAVLIMVFVAKIQLRQEDVLYAVALIVMILFVSCSVPLDLCSIGIDSLCYKNPCKFDKDQTFCPTNSSAVCGWNIHWLYYAYKMLISLFIDILVTLRSTKLINLTVTKLFFVLIAVLIHLLLLAATYYFGGNINDEFASCKHLLPFQITQIVLSIVPVLILILIEFQIMLRTRREQLYYVQEEVTQQRDEQFKNVLDPLNILGFDFKTGQAKLKLSSTQVTEVDPLLKSAQKKESVSKTVLFIPLFSSFTLCFVRIIFAIYMYQLHEYVELDIAYNIMGLITFSLYPFIISVTPFSHKPTNVSQVLSNPISVKHFYTFLQNHSNPLYITGYRLLMKFKVYSLANCVQLQRLTAKQLLLLIKQLRLNTIYNQIDSELSNYLLKLPDNAFNKLEKSLILDLETTFLRFQGSEEYVEMVDELRQYEQRETVYALLKNKQQRLSMQGVVAISFAEWE</sequence>
<dbReference type="EMBL" id="CATOUU010000061">
    <property type="protein sequence ID" value="CAI9914872.1"/>
    <property type="molecule type" value="Genomic_DNA"/>
</dbReference>
<organism evidence="2">
    <name type="scientific">Hexamita inflata</name>
    <dbReference type="NCBI Taxonomy" id="28002"/>
    <lineage>
        <taxon>Eukaryota</taxon>
        <taxon>Metamonada</taxon>
        <taxon>Diplomonadida</taxon>
        <taxon>Hexamitidae</taxon>
        <taxon>Hexamitinae</taxon>
        <taxon>Hexamita</taxon>
    </lineage>
</organism>
<reference evidence="2" key="1">
    <citation type="submission" date="2023-06" db="EMBL/GenBank/DDBJ databases">
        <authorList>
            <person name="Kurt Z."/>
        </authorList>
    </citation>
    <scope>NUCLEOTIDE SEQUENCE</scope>
</reference>
<protein>
    <submittedName>
        <fullName evidence="2">Uncharacterized protein</fullName>
    </submittedName>
</protein>
<evidence type="ECO:0000256" key="1">
    <source>
        <dbReference type="SAM" id="Phobius"/>
    </source>
</evidence>
<keyword evidence="1" id="KW-0812">Transmembrane</keyword>
<feature type="transmembrane region" description="Helical" evidence="1">
    <location>
        <begin position="100"/>
        <end position="120"/>
    </location>
</feature>
<feature type="transmembrane region" description="Helical" evidence="1">
    <location>
        <begin position="263"/>
        <end position="284"/>
    </location>
</feature>
<keyword evidence="1" id="KW-0472">Membrane</keyword>
<keyword evidence="1" id="KW-1133">Transmembrane helix</keyword>
<feature type="transmembrane region" description="Helical" evidence="1">
    <location>
        <begin position="296"/>
        <end position="318"/>
    </location>
</feature>
<comment type="caution">
    <text evidence="2">The sequence shown here is derived from an EMBL/GenBank/DDBJ whole genome shotgun (WGS) entry which is preliminary data.</text>
</comment>
<proteinExistence type="predicted"/>
<evidence type="ECO:0000313" key="4">
    <source>
        <dbReference type="Proteomes" id="UP001642409"/>
    </source>
</evidence>
<dbReference type="Gene3D" id="1.20.1070.10">
    <property type="entry name" value="Rhodopsin 7-helix transmembrane proteins"/>
    <property type="match status" value="1"/>
</dbReference>
<feature type="transmembrane region" description="Helical" evidence="1">
    <location>
        <begin position="42"/>
        <end position="61"/>
    </location>
</feature>